<dbReference type="InterPro" id="IPR000648">
    <property type="entry name" value="Oxysterol-bd"/>
</dbReference>
<comment type="caution">
    <text evidence="2">The sequence shown here is derived from an EMBL/GenBank/DDBJ whole genome shotgun (WGS) entry which is preliminary data.</text>
</comment>
<evidence type="ECO:0000313" key="2">
    <source>
        <dbReference type="EMBL" id="OMJ84354.1"/>
    </source>
</evidence>
<accession>A0A1R2C5P8</accession>
<sequence>MDSESDLSHPMQLSPNQVKELFQKLQDFLSETESTIPNDDQSSQLPDEFLRLYNQLDESKKNFYNDSVSSLLPPGNSPECLMLNQRIIEIALNWKPIPEKDDYRVQEASSYGGLALQDAVVLSKIRSVATEILKQLGRKIISGDFNLTQTSFPIRCMQASTSLHNILDTFRMIPLYITRAVATKDRLERFKLTIVSVLSSFLFTSTFEKPLNPILGETQQAVLEDGTRMFSEQSSHHPPVSHFYIDGSGYKAHGYFNFSASAGLNSVTVTSQGKRIFQFYDGYTVMLSCPEELFSGTFFGTMRHETLGSMAATDTEGHNCLIAFSKVRGKPSDYVQGTIKNLQGKELSKLEGTYLGYLEFSGVRYWDARYIKPYKITYPQLLLSDSECRKDMCVLKTGDIERAQAAKEELENIQRNDRKLRSIYSK</sequence>
<evidence type="ECO:0000313" key="3">
    <source>
        <dbReference type="Proteomes" id="UP000187209"/>
    </source>
</evidence>
<organism evidence="2 3">
    <name type="scientific">Stentor coeruleus</name>
    <dbReference type="NCBI Taxonomy" id="5963"/>
    <lineage>
        <taxon>Eukaryota</taxon>
        <taxon>Sar</taxon>
        <taxon>Alveolata</taxon>
        <taxon>Ciliophora</taxon>
        <taxon>Postciliodesmatophora</taxon>
        <taxon>Heterotrichea</taxon>
        <taxon>Heterotrichida</taxon>
        <taxon>Stentoridae</taxon>
        <taxon>Stentor</taxon>
    </lineage>
</organism>
<reference evidence="2 3" key="1">
    <citation type="submission" date="2016-11" db="EMBL/GenBank/DDBJ databases">
        <title>The macronuclear genome of Stentor coeruleus: a giant cell with tiny introns.</title>
        <authorList>
            <person name="Slabodnick M."/>
            <person name="Ruby J.G."/>
            <person name="Reiff S.B."/>
            <person name="Swart E.C."/>
            <person name="Gosai S."/>
            <person name="Prabakaran S."/>
            <person name="Witkowska E."/>
            <person name="Larue G.E."/>
            <person name="Fisher S."/>
            <person name="Freeman R.M."/>
            <person name="Gunawardena J."/>
            <person name="Chu W."/>
            <person name="Stover N.A."/>
            <person name="Gregory B.D."/>
            <person name="Nowacki M."/>
            <person name="Derisi J."/>
            <person name="Roy S.W."/>
            <person name="Marshall W.F."/>
            <person name="Sood P."/>
        </authorList>
    </citation>
    <scope>NUCLEOTIDE SEQUENCE [LARGE SCALE GENOMIC DNA]</scope>
    <source>
        <strain evidence="2">WM001</strain>
    </source>
</reference>
<dbReference type="GO" id="GO:0032934">
    <property type="term" value="F:sterol binding"/>
    <property type="evidence" value="ECO:0007669"/>
    <property type="project" value="TreeGrafter"/>
</dbReference>
<name>A0A1R2C5P8_9CILI</name>
<dbReference type="InterPro" id="IPR037239">
    <property type="entry name" value="OSBP_sf"/>
</dbReference>
<dbReference type="GO" id="GO:0016020">
    <property type="term" value="C:membrane"/>
    <property type="evidence" value="ECO:0007669"/>
    <property type="project" value="TreeGrafter"/>
</dbReference>
<feature type="coiled-coil region" evidence="1">
    <location>
        <begin position="396"/>
        <end position="423"/>
    </location>
</feature>
<keyword evidence="3" id="KW-1185">Reference proteome</keyword>
<dbReference type="EMBL" id="MPUH01000272">
    <property type="protein sequence ID" value="OMJ84354.1"/>
    <property type="molecule type" value="Genomic_DNA"/>
</dbReference>
<dbReference type="GO" id="GO:0005829">
    <property type="term" value="C:cytosol"/>
    <property type="evidence" value="ECO:0007669"/>
    <property type="project" value="TreeGrafter"/>
</dbReference>
<evidence type="ECO:0000256" key="1">
    <source>
        <dbReference type="SAM" id="Coils"/>
    </source>
</evidence>
<dbReference type="Gene3D" id="2.40.160.120">
    <property type="match status" value="1"/>
</dbReference>
<dbReference type="PANTHER" id="PTHR10972:SF148">
    <property type="entry name" value="OXYSTEROL-BINDING PROTEIN 9"/>
    <property type="match status" value="1"/>
</dbReference>
<protein>
    <recommendedName>
        <fullName evidence="4">Oxysterol-binding protein</fullName>
    </recommendedName>
</protein>
<dbReference type="AlphaFoldDB" id="A0A1R2C5P8"/>
<gene>
    <name evidence="2" type="ORF">SteCoe_14580</name>
</gene>
<keyword evidence="1" id="KW-0175">Coiled coil</keyword>
<dbReference type="PANTHER" id="PTHR10972">
    <property type="entry name" value="OXYSTEROL-BINDING PROTEIN-RELATED"/>
    <property type="match status" value="1"/>
</dbReference>
<evidence type="ECO:0008006" key="4">
    <source>
        <dbReference type="Google" id="ProtNLM"/>
    </source>
</evidence>
<proteinExistence type="predicted"/>
<dbReference type="OrthoDB" id="14833at2759"/>
<dbReference type="Pfam" id="PF01237">
    <property type="entry name" value="Oxysterol_BP"/>
    <property type="match status" value="1"/>
</dbReference>
<dbReference type="Proteomes" id="UP000187209">
    <property type="component" value="Unassembled WGS sequence"/>
</dbReference>
<dbReference type="SUPFAM" id="SSF144000">
    <property type="entry name" value="Oxysterol-binding protein-like"/>
    <property type="match status" value="1"/>
</dbReference>